<dbReference type="AlphaFoldDB" id="A0A642V953"/>
<feature type="compositionally biased region" description="Polar residues" evidence="1">
    <location>
        <begin position="445"/>
        <end position="485"/>
    </location>
</feature>
<feature type="compositionally biased region" description="Acidic residues" evidence="1">
    <location>
        <begin position="270"/>
        <end position="284"/>
    </location>
</feature>
<gene>
    <name evidence="3" type="ORF">TRICI_002026</name>
</gene>
<dbReference type="VEuPathDB" id="FungiDB:TRICI_002026"/>
<dbReference type="PROSITE" id="PS50003">
    <property type="entry name" value="PH_DOMAIN"/>
    <property type="match status" value="1"/>
</dbReference>
<dbReference type="SUPFAM" id="SSF50729">
    <property type="entry name" value="PH domain-like"/>
    <property type="match status" value="1"/>
</dbReference>
<evidence type="ECO:0000259" key="2">
    <source>
        <dbReference type="PROSITE" id="PS50003"/>
    </source>
</evidence>
<feature type="compositionally biased region" description="Basic and acidic residues" evidence="1">
    <location>
        <begin position="512"/>
        <end position="531"/>
    </location>
</feature>
<feature type="region of interest" description="Disordered" evidence="1">
    <location>
        <begin position="254"/>
        <end position="308"/>
    </location>
</feature>
<evidence type="ECO:0000256" key="1">
    <source>
        <dbReference type="SAM" id="MobiDB-lite"/>
    </source>
</evidence>
<keyword evidence="4" id="KW-1185">Reference proteome</keyword>
<proteinExistence type="predicted"/>
<comment type="caution">
    <text evidence="3">The sequence shown here is derived from an EMBL/GenBank/DDBJ whole genome shotgun (WGS) entry which is preliminary data.</text>
</comment>
<feature type="domain" description="PH" evidence="2">
    <location>
        <begin position="86"/>
        <end position="228"/>
    </location>
</feature>
<name>A0A642V953_9ASCO</name>
<organism evidence="3 4">
    <name type="scientific">Trichomonascus ciferrii</name>
    <dbReference type="NCBI Taxonomy" id="44093"/>
    <lineage>
        <taxon>Eukaryota</taxon>
        <taxon>Fungi</taxon>
        <taxon>Dikarya</taxon>
        <taxon>Ascomycota</taxon>
        <taxon>Saccharomycotina</taxon>
        <taxon>Dipodascomycetes</taxon>
        <taxon>Dipodascales</taxon>
        <taxon>Trichomonascaceae</taxon>
        <taxon>Trichomonascus</taxon>
        <taxon>Trichomonascus ciferrii complex</taxon>
    </lineage>
</organism>
<reference evidence="3" key="1">
    <citation type="journal article" date="2019" name="G3 (Bethesda)">
        <title>Genome Assemblies of Two Rare Opportunistic Yeast Pathogens: Diutina rugosa (syn. Candida rugosa) and Trichomonascus ciferrii (syn. Candida ciferrii).</title>
        <authorList>
            <person name="Mixao V."/>
            <person name="Saus E."/>
            <person name="Hansen A.P."/>
            <person name="Lass-Florl C."/>
            <person name="Gabaldon T."/>
        </authorList>
    </citation>
    <scope>NUCLEOTIDE SEQUENCE</scope>
    <source>
        <strain evidence="3">CBS 4856</strain>
    </source>
</reference>
<dbReference type="Pfam" id="PF00169">
    <property type="entry name" value="PH"/>
    <property type="match status" value="1"/>
</dbReference>
<feature type="region of interest" description="Disordered" evidence="1">
    <location>
        <begin position="424"/>
        <end position="562"/>
    </location>
</feature>
<feature type="compositionally biased region" description="Basic and acidic residues" evidence="1">
    <location>
        <begin position="548"/>
        <end position="562"/>
    </location>
</feature>
<dbReference type="InterPro" id="IPR011993">
    <property type="entry name" value="PH-like_dom_sf"/>
</dbReference>
<dbReference type="OrthoDB" id="430364at2759"/>
<evidence type="ECO:0000313" key="4">
    <source>
        <dbReference type="Proteomes" id="UP000761534"/>
    </source>
</evidence>
<dbReference type="Proteomes" id="UP000761534">
    <property type="component" value="Unassembled WGS sequence"/>
</dbReference>
<dbReference type="SMART" id="SM00233">
    <property type="entry name" value="PH"/>
    <property type="match status" value="1"/>
</dbReference>
<accession>A0A642V953</accession>
<dbReference type="EMBL" id="SWFS01000138">
    <property type="protein sequence ID" value="KAA8915816.1"/>
    <property type="molecule type" value="Genomic_DNA"/>
</dbReference>
<protein>
    <recommendedName>
        <fullName evidence="2">PH domain-containing protein</fullName>
    </recommendedName>
</protein>
<feature type="compositionally biased region" description="Basic and acidic residues" evidence="1">
    <location>
        <begin position="489"/>
        <end position="499"/>
    </location>
</feature>
<evidence type="ECO:0000313" key="3">
    <source>
        <dbReference type="EMBL" id="KAA8915816.1"/>
    </source>
</evidence>
<dbReference type="Gene3D" id="2.30.29.30">
    <property type="entry name" value="Pleckstrin-homology domain (PH domain)/Phosphotyrosine-binding domain (PTB)"/>
    <property type="match status" value="1"/>
</dbReference>
<feature type="compositionally biased region" description="Low complexity" evidence="1">
    <location>
        <begin position="295"/>
        <end position="305"/>
    </location>
</feature>
<sequence length="602" mass="67869">MLDPYTLIIECRLDVIRPSLGAVLNLEDPYDYRSPENLQQFKDLRQQFIDGPYLQLVSQRSRPEAFMTADTTADPEHSDPGIVDIKVVKIGILYRREARRMLYSKSTWKEWGAILTASQLYLFKDVSWIKTSILSQGNVSDSKSDISLSWVNKNQNGEGIIRVPIDGFHPSSVLSTFDMIALTNSKGESSSQSHSFLIVGRGGAQDWFAASSEDDMKDWMMKINFAASFNTYHVGIQGVVCEDRIVSRPHRMRSLRRKLEDEEKKQKETDNEEEDNKGDDDPKEDENPAPTPPLSSSSSSSSSISLTVANLEEASAEESRIYEELHTTRLQLVEQKLHEIEGKCDEKAEQLEEHIRSGNHLKILAPIQQRTREAVIFAAGRLTAKLDWHWLDNKRLLSYRDMFRLELGVERDLCEEARRANPEHNHHRFILTQPSKTSLPRRVSGDSNNAPDGGSSSFRTPSLKTTPSSTGSLYFDTDSITNQTPAAPAKDDTASERNSVHSIKTNASEKVLTLRDGDKKSFQKSLRDKSLRIKKRSSRSTDEGTEGEEVKRSPSLMRKEEGDFTLHGKKFSVVEVNPEFAHKRAASISTAGTTTNDDNEDD</sequence>
<dbReference type="InterPro" id="IPR001849">
    <property type="entry name" value="PH_domain"/>
</dbReference>
<feature type="compositionally biased region" description="Basic and acidic residues" evidence="1">
    <location>
        <begin position="257"/>
        <end position="269"/>
    </location>
</feature>